<dbReference type="Proteomes" id="UP000509414">
    <property type="component" value="Chromosome"/>
</dbReference>
<name>A0A7H9CED6_9BACT</name>
<sequence>MIRINGYSHPCMPKEYHQMYDLLRLQEIQDEKDKKEEAKNEIKVEFSVEEVSIKTNTKKLQEKQDEKDKKEETKNEIKVEFSAEEISIKTNTKMDIMA</sequence>
<evidence type="ECO:0000313" key="3">
    <source>
        <dbReference type="Proteomes" id="UP000509414"/>
    </source>
</evidence>
<dbReference type="EMBL" id="CP049075">
    <property type="protein sequence ID" value="QLI04567.1"/>
    <property type="molecule type" value="Genomic_DNA"/>
</dbReference>
<accession>A0A7H9CED6</accession>
<dbReference type="AlphaFoldDB" id="A0A7H9CED6"/>
<feature type="coiled-coil region" evidence="1">
    <location>
        <begin position="25"/>
        <end position="80"/>
    </location>
</feature>
<organism evidence="2 3">
    <name type="scientific">Candidatus Campylobacter infans</name>
    <dbReference type="NCBI Taxonomy" id="2561898"/>
    <lineage>
        <taxon>Bacteria</taxon>
        <taxon>Pseudomonadati</taxon>
        <taxon>Campylobacterota</taxon>
        <taxon>Epsilonproteobacteria</taxon>
        <taxon>Campylobacterales</taxon>
        <taxon>Campylobacteraceae</taxon>
        <taxon>Campylobacter</taxon>
    </lineage>
</organism>
<evidence type="ECO:0000256" key="1">
    <source>
        <dbReference type="SAM" id="Coils"/>
    </source>
</evidence>
<evidence type="ECO:0000313" key="2">
    <source>
        <dbReference type="EMBL" id="QLI04567.1"/>
    </source>
</evidence>
<keyword evidence="1" id="KW-0175">Coiled coil</keyword>
<proteinExistence type="predicted"/>
<reference evidence="2 3" key="1">
    <citation type="submission" date="2020-02" db="EMBL/GenBank/DDBJ databases">
        <title>Complete genome sequence of the novel Campylobacter species Candidatus Campylobacter infans.</title>
        <authorList>
            <person name="Duim B."/>
            <person name="Zomer A."/>
            <person name="van der Graaf L."/>
            <person name="Wagenaar J."/>
        </authorList>
    </citation>
    <scope>NUCLEOTIDE SEQUENCE [LARGE SCALE GENOMIC DNA]</scope>
    <source>
        <strain evidence="2 3">19S00001</strain>
    </source>
</reference>
<protein>
    <submittedName>
        <fullName evidence="2">Uncharacterized protein</fullName>
    </submittedName>
</protein>
<gene>
    <name evidence="2" type="ORF">CINF_0008</name>
</gene>
<keyword evidence="3" id="KW-1185">Reference proteome</keyword>
<dbReference type="KEGG" id="cinf:CINF_0008"/>